<dbReference type="AlphaFoldDB" id="A0A7K1YBQ7"/>
<name>A0A7K1YBQ7_9SPHI</name>
<protein>
    <submittedName>
        <fullName evidence="1">Uncharacterized protein</fullName>
    </submittedName>
</protein>
<keyword evidence="2" id="KW-1185">Reference proteome</keyword>
<evidence type="ECO:0000313" key="1">
    <source>
        <dbReference type="EMBL" id="MXV52027.1"/>
    </source>
</evidence>
<reference evidence="1 2" key="1">
    <citation type="submission" date="2019-11" db="EMBL/GenBank/DDBJ databases">
        <title>Pedobacter sp. HMF7647 Genome sequencing and assembly.</title>
        <authorList>
            <person name="Kang H."/>
            <person name="Kim H."/>
            <person name="Joh K."/>
        </authorList>
    </citation>
    <scope>NUCLEOTIDE SEQUENCE [LARGE SCALE GENOMIC DNA]</scope>
    <source>
        <strain evidence="1 2">HMF7647</strain>
    </source>
</reference>
<proteinExistence type="predicted"/>
<dbReference type="EMBL" id="WVHT01000006">
    <property type="protein sequence ID" value="MXV52027.1"/>
    <property type="molecule type" value="Genomic_DNA"/>
</dbReference>
<sequence>METLFVQPKSYSDRMQEFVTDPEIKKMEDKYEPYLEIHEMEDVLEGCDIIQSSPGEAVTGKLIWKSNYDLPLDLKKDIIALYNKHFENE</sequence>
<comment type="caution">
    <text evidence="1">The sequence shown here is derived from an EMBL/GenBank/DDBJ whole genome shotgun (WGS) entry which is preliminary data.</text>
</comment>
<accession>A0A7K1YBQ7</accession>
<organism evidence="1 2">
    <name type="scientific">Hufsiella arboris</name>
    <dbReference type="NCBI Taxonomy" id="2695275"/>
    <lineage>
        <taxon>Bacteria</taxon>
        <taxon>Pseudomonadati</taxon>
        <taxon>Bacteroidota</taxon>
        <taxon>Sphingobacteriia</taxon>
        <taxon>Sphingobacteriales</taxon>
        <taxon>Sphingobacteriaceae</taxon>
        <taxon>Hufsiella</taxon>
    </lineage>
</organism>
<dbReference type="Proteomes" id="UP000466586">
    <property type="component" value="Unassembled WGS sequence"/>
</dbReference>
<gene>
    <name evidence="1" type="ORF">GS399_13680</name>
</gene>
<dbReference type="RefSeq" id="WP_160845210.1">
    <property type="nucleotide sequence ID" value="NZ_WVHT01000006.1"/>
</dbReference>
<evidence type="ECO:0000313" key="2">
    <source>
        <dbReference type="Proteomes" id="UP000466586"/>
    </source>
</evidence>